<dbReference type="KEGG" id="lji:ELX58_02065"/>
<dbReference type="InterPro" id="IPR004038">
    <property type="entry name" value="Ribosomal_eL8/eL30/eS12/Gad45"/>
</dbReference>
<protein>
    <recommendedName>
        <fullName evidence="1">Ribosomal protein eL8/eL30/eS12/Gadd45 domain-containing protein</fullName>
    </recommendedName>
</protein>
<evidence type="ECO:0000313" key="2">
    <source>
        <dbReference type="EMBL" id="QBP17958.1"/>
    </source>
</evidence>
<dbReference type="Pfam" id="PF01248">
    <property type="entry name" value="Ribosomal_L7Ae"/>
    <property type="match status" value="1"/>
</dbReference>
<accession>A0A4P6ZJZ0</accession>
<dbReference type="Proteomes" id="UP000294321">
    <property type="component" value="Chromosome"/>
</dbReference>
<proteinExistence type="predicted"/>
<keyword evidence="3" id="KW-1185">Reference proteome</keyword>
<organism evidence="2 3">
    <name type="scientific">Acetilactobacillus jinshanensis</name>
    <dbReference type="NCBI Taxonomy" id="1720083"/>
    <lineage>
        <taxon>Bacteria</taxon>
        <taxon>Bacillati</taxon>
        <taxon>Bacillota</taxon>
        <taxon>Bacilli</taxon>
        <taxon>Lactobacillales</taxon>
        <taxon>Lactobacillaceae</taxon>
        <taxon>Acetilactobacillus</taxon>
    </lineage>
</organism>
<sequence>MINKINNKKQFLNFLGIAQGAGKIISGENTLIMKIKAHQIGFLIIAADAGQATSKKFHDKASSHKIPLNDQFTKKELSHAIGRNRIVMGLQDRGFVNHLIELNQNTKG</sequence>
<reference evidence="3" key="1">
    <citation type="submission" date="2018-12" db="EMBL/GenBank/DDBJ databases">
        <title>A new species of lactobacillus.</title>
        <authorList>
            <person name="Jian Y."/>
            <person name="Xin L."/>
            <person name="Hong Z.J."/>
            <person name="Ming L.Z."/>
            <person name="Hong X.Z."/>
        </authorList>
    </citation>
    <scope>NUCLEOTIDE SEQUENCE [LARGE SCALE GENOMIC DNA]</scope>
    <source>
        <strain evidence="3">HSLZ-75</strain>
    </source>
</reference>
<dbReference type="SUPFAM" id="SSF55315">
    <property type="entry name" value="L30e-like"/>
    <property type="match status" value="1"/>
</dbReference>
<evidence type="ECO:0000313" key="3">
    <source>
        <dbReference type="Proteomes" id="UP000294321"/>
    </source>
</evidence>
<dbReference type="OrthoDB" id="9794863at2"/>
<feature type="domain" description="Ribosomal protein eL8/eL30/eS12/Gadd45" evidence="1">
    <location>
        <begin position="15"/>
        <end position="89"/>
    </location>
</feature>
<dbReference type="AlphaFoldDB" id="A0A4P6ZJZ0"/>
<evidence type="ECO:0000259" key="1">
    <source>
        <dbReference type="Pfam" id="PF01248"/>
    </source>
</evidence>
<dbReference type="Gene3D" id="3.30.1330.30">
    <property type="match status" value="1"/>
</dbReference>
<gene>
    <name evidence="2" type="ORF">ELX58_02065</name>
</gene>
<dbReference type="InterPro" id="IPR029064">
    <property type="entry name" value="Ribosomal_eL30-like_sf"/>
</dbReference>
<dbReference type="EMBL" id="CP034726">
    <property type="protein sequence ID" value="QBP17958.1"/>
    <property type="molecule type" value="Genomic_DNA"/>
</dbReference>
<name>A0A4P6ZJZ0_9LACO</name>